<reference evidence="11 12" key="1">
    <citation type="submission" date="2014-07" db="EMBL/GenBank/DDBJ databases">
        <title>Unique and conserved regions in Vibrio harveyi and related species in comparison with the shrimp pathogen Vibrio harveyi CAIM 1792.</title>
        <authorList>
            <person name="Espinoza-Valles I."/>
            <person name="Vora G."/>
            <person name="Leekitcharoenphon P."/>
            <person name="Ussery D."/>
            <person name="Hoj L."/>
            <person name="Gomez-Gil B."/>
        </authorList>
    </citation>
    <scope>NUCLEOTIDE SEQUENCE [LARGE SCALE GENOMIC DNA]</scope>
    <source>
        <strain evidence="12">CAIM 1854 / LMG 25443</strain>
    </source>
</reference>
<evidence type="ECO:0000256" key="2">
    <source>
        <dbReference type="ARBA" id="ARBA00022448"/>
    </source>
</evidence>
<feature type="transmembrane region" description="Helical" evidence="8">
    <location>
        <begin position="131"/>
        <end position="150"/>
    </location>
</feature>
<evidence type="ECO:0000256" key="8">
    <source>
        <dbReference type="SAM" id="Phobius"/>
    </source>
</evidence>
<dbReference type="PROSITE" id="PS51105">
    <property type="entry name" value="PTS_EIIC_TYPE_3"/>
    <property type="match status" value="1"/>
</dbReference>
<feature type="transmembrane region" description="Helical" evidence="8">
    <location>
        <begin position="321"/>
        <end position="346"/>
    </location>
</feature>
<evidence type="ECO:0000313" key="11">
    <source>
        <dbReference type="EMBL" id="KIF51708.1"/>
    </source>
</evidence>
<organism evidence="11 12">
    <name type="scientific">Vibrio owensii CAIM 1854 = LMG 25443</name>
    <dbReference type="NCBI Taxonomy" id="1229493"/>
    <lineage>
        <taxon>Bacteria</taxon>
        <taxon>Pseudomonadati</taxon>
        <taxon>Pseudomonadota</taxon>
        <taxon>Gammaproteobacteria</taxon>
        <taxon>Vibrionales</taxon>
        <taxon>Vibrionaceae</taxon>
        <taxon>Vibrio</taxon>
    </lineage>
</organism>
<dbReference type="InterPro" id="IPR004501">
    <property type="entry name" value="PTS_EIIC_3"/>
</dbReference>
<dbReference type="InterPro" id="IPR035919">
    <property type="entry name" value="EAL_sf"/>
</dbReference>
<proteinExistence type="predicted"/>
<protein>
    <submittedName>
        <fullName evidence="11">Diguanylate phosphodiesterase</fullName>
    </submittedName>
</protein>
<evidence type="ECO:0000256" key="7">
    <source>
        <dbReference type="ARBA" id="ARBA00023136"/>
    </source>
</evidence>
<evidence type="ECO:0000259" key="9">
    <source>
        <dbReference type="PROSITE" id="PS50883"/>
    </source>
</evidence>
<evidence type="ECO:0000313" key="12">
    <source>
        <dbReference type="Proteomes" id="UP000031586"/>
    </source>
</evidence>
<keyword evidence="5 8" id="KW-0812">Transmembrane</keyword>
<keyword evidence="7 8" id="KW-0472">Membrane</keyword>
<keyword evidence="2" id="KW-0813">Transport</keyword>
<dbReference type="Pfam" id="PF02378">
    <property type="entry name" value="PTS_EIIC"/>
    <property type="match status" value="1"/>
</dbReference>
<dbReference type="CDD" id="cd01948">
    <property type="entry name" value="EAL"/>
    <property type="match status" value="1"/>
</dbReference>
<name>A0A0C1VPC1_9VIBR</name>
<dbReference type="AlphaFoldDB" id="A0A0C1VPC1"/>
<dbReference type="Proteomes" id="UP000031586">
    <property type="component" value="Unassembled WGS sequence"/>
</dbReference>
<dbReference type="GO" id="GO:0005886">
    <property type="term" value="C:plasma membrane"/>
    <property type="evidence" value="ECO:0007669"/>
    <property type="project" value="UniProtKB-SubCell"/>
</dbReference>
<dbReference type="PANTHER" id="PTHR33121:SF70">
    <property type="entry name" value="SIGNALING PROTEIN YKOW"/>
    <property type="match status" value="1"/>
</dbReference>
<feature type="domain" description="PTS EIIC type-3" evidence="10">
    <location>
        <begin position="11"/>
        <end position="391"/>
    </location>
</feature>
<dbReference type="Pfam" id="PF00563">
    <property type="entry name" value="EAL"/>
    <property type="match status" value="1"/>
</dbReference>
<evidence type="ECO:0000256" key="5">
    <source>
        <dbReference type="ARBA" id="ARBA00022692"/>
    </source>
</evidence>
<comment type="caution">
    <text evidence="11">The sequence shown here is derived from an EMBL/GenBank/DDBJ whole genome shotgun (WGS) entry which is preliminary data.</text>
</comment>
<dbReference type="GO" id="GO:0009401">
    <property type="term" value="P:phosphoenolpyruvate-dependent sugar phosphotransferase system"/>
    <property type="evidence" value="ECO:0007669"/>
    <property type="project" value="InterPro"/>
</dbReference>
<dbReference type="RefSeq" id="WP_020197151.1">
    <property type="nucleotide sequence ID" value="NZ_BAOH01000105.1"/>
</dbReference>
<gene>
    <name evidence="11" type="ORF">H735_18075</name>
</gene>
<dbReference type="SMART" id="SM00052">
    <property type="entry name" value="EAL"/>
    <property type="match status" value="1"/>
</dbReference>
<evidence type="ECO:0000256" key="6">
    <source>
        <dbReference type="ARBA" id="ARBA00022989"/>
    </source>
</evidence>
<sequence>MQTGFTLKFAPAQRLLAVVSQWRASSKSYLTDLASIALLLLPLTLSNALALFLGHVFRLTGLADLSQLLFHVSDILINLYPSAFCVVAGYYLSHKTNVSSALFIIYSLIMFYLVSIENSSLSATYMLPNNPLLALLSATMTYVYCSLFKIRLLEPQALDFSSRLLKHVVHFFLFVLVALVMSHFTAIFMALFGGMVRDLGVDPLTLSGGLMYQTVLGLLGSIGINGHNLLFAIKQQIFAATEANMMAWQAGDAPLNVISQGFYDAFMSMGGSGNSISLLLCVLMFARERNHLMLALAAMPLVIFNINEVLLFGLPIIFNPILIVPFVLVPLVSFVITYSCISFGLVPPVENIVNWMTPPIFSGYMAMGNQIEGSILQALIIVLGVFIYRPFYLAYAGKFSAQFRANTAYTGIESSIFKSLLNNVRDSNNSSISKSTAQKRLTTILREGELVMFYQKLQSTKKVNVFSYEALLRYIDKDGNLCPPTFVSDFQMLNSMPLLDKLVIERVLADMQQMTLSKDRRIAINIAVATIEQEEFVPHLLSRLAHYGISPEWLEIEITEEAILSNKVFLIKTMEALQAQGIRIAMDDFGTGYASFPHLLKYPFDKIKLDRSLLLDANDQKGRDLYELVAKLGHITHCEVVAEGVETQQEYDFVKGCGVDKVQGYFFARPSPLVDILGEQQDKPLLSSQSQSRVEI</sequence>
<dbReference type="Gene3D" id="3.20.20.450">
    <property type="entry name" value="EAL domain"/>
    <property type="match status" value="1"/>
</dbReference>
<keyword evidence="6 8" id="KW-1133">Transmembrane helix</keyword>
<dbReference type="InterPro" id="IPR050706">
    <property type="entry name" value="Cyclic-di-GMP_PDE-like"/>
</dbReference>
<dbReference type="PANTHER" id="PTHR33121">
    <property type="entry name" value="CYCLIC DI-GMP PHOSPHODIESTERASE PDEF"/>
    <property type="match status" value="1"/>
</dbReference>
<dbReference type="PATRIC" id="fig|1229493.5.peg.2927"/>
<keyword evidence="4" id="KW-0762">Sugar transport</keyword>
<dbReference type="EMBL" id="JPRD01000030">
    <property type="protein sequence ID" value="KIF51708.1"/>
    <property type="molecule type" value="Genomic_DNA"/>
</dbReference>
<evidence type="ECO:0000256" key="1">
    <source>
        <dbReference type="ARBA" id="ARBA00004651"/>
    </source>
</evidence>
<evidence type="ECO:0000256" key="3">
    <source>
        <dbReference type="ARBA" id="ARBA00022475"/>
    </source>
</evidence>
<comment type="subcellular location">
    <subcellularLocation>
        <location evidence="1">Cell membrane</location>
        <topology evidence="1">Multi-pass membrane protein</topology>
    </subcellularLocation>
</comment>
<keyword evidence="3" id="KW-1003">Cell membrane</keyword>
<dbReference type="PROSITE" id="PS50883">
    <property type="entry name" value="EAL"/>
    <property type="match status" value="1"/>
</dbReference>
<evidence type="ECO:0000256" key="4">
    <source>
        <dbReference type="ARBA" id="ARBA00022597"/>
    </source>
</evidence>
<dbReference type="InterPro" id="IPR001633">
    <property type="entry name" value="EAL_dom"/>
</dbReference>
<feature type="transmembrane region" description="Helical" evidence="8">
    <location>
        <begin position="171"/>
        <end position="192"/>
    </location>
</feature>
<feature type="transmembrane region" description="Helical" evidence="8">
    <location>
        <begin position="98"/>
        <end position="116"/>
    </location>
</feature>
<dbReference type="SUPFAM" id="SSF141868">
    <property type="entry name" value="EAL domain-like"/>
    <property type="match status" value="1"/>
</dbReference>
<feature type="domain" description="EAL" evidence="9">
    <location>
        <begin position="434"/>
        <end position="684"/>
    </location>
</feature>
<feature type="transmembrane region" description="Helical" evidence="8">
    <location>
        <begin position="33"/>
        <end position="56"/>
    </location>
</feature>
<dbReference type="GO" id="GO:0008982">
    <property type="term" value="F:protein-N(PI)-phosphohistidine-sugar phosphotransferase activity"/>
    <property type="evidence" value="ECO:0007669"/>
    <property type="project" value="InterPro"/>
</dbReference>
<feature type="transmembrane region" description="Helical" evidence="8">
    <location>
        <begin position="292"/>
        <end position="314"/>
    </location>
</feature>
<accession>A0A0C1VPC1</accession>
<feature type="transmembrane region" description="Helical" evidence="8">
    <location>
        <begin position="375"/>
        <end position="395"/>
    </location>
</feature>
<dbReference type="GO" id="GO:0071111">
    <property type="term" value="F:cyclic-guanylate-specific phosphodiesterase activity"/>
    <property type="evidence" value="ECO:0007669"/>
    <property type="project" value="InterPro"/>
</dbReference>
<dbReference type="InterPro" id="IPR003352">
    <property type="entry name" value="PTS_EIIC"/>
</dbReference>
<feature type="transmembrane region" description="Helical" evidence="8">
    <location>
        <begin position="204"/>
        <end position="224"/>
    </location>
</feature>
<feature type="transmembrane region" description="Helical" evidence="8">
    <location>
        <begin position="68"/>
        <end position="91"/>
    </location>
</feature>
<evidence type="ECO:0000259" key="10">
    <source>
        <dbReference type="PROSITE" id="PS51105"/>
    </source>
</evidence>